<dbReference type="AlphaFoldDB" id="A0A401GWR4"/>
<gene>
    <name evidence="2" type="ORF">SCP_0905480</name>
</gene>
<evidence type="ECO:0000256" key="1">
    <source>
        <dbReference type="SAM" id="MobiDB-lite"/>
    </source>
</evidence>
<evidence type="ECO:0000313" key="2">
    <source>
        <dbReference type="EMBL" id="GBE86668.1"/>
    </source>
</evidence>
<name>A0A401GWR4_9APHY</name>
<accession>A0A401GWR4</accession>
<comment type="caution">
    <text evidence="2">The sequence shown here is derived from an EMBL/GenBank/DDBJ whole genome shotgun (WGS) entry which is preliminary data.</text>
</comment>
<feature type="region of interest" description="Disordered" evidence="1">
    <location>
        <begin position="54"/>
        <end position="122"/>
    </location>
</feature>
<dbReference type="OrthoDB" id="2750058at2759"/>
<evidence type="ECO:0000313" key="3">
    <source>
        <dbReference type="Proteomes" id="UP000287166"/>
    </source>
</evidence>
<organism evidence="2 3">
    <name type="scientific">Sparassis crispa</name>
    <dbReference type="NCBI Taxonomy" id="139825"/>
    <lineage>
        <taxon>Eukaryota</taxon>
        <taxon>Fungi</taxon>
        <taxon>Dikarya</taxon>
        <taxon>Basidiomycota</taxon>
        <taxon>Agaricomycotina</taxon>
        <taxon>Agaricomycetes</taxon>
        <taxon>Polyporales</taxon>
        <taxon>Sparassidaceae</taxon>
        <taxon>Sparassis</taxon>
    </lineage>
</organism>
<dbReference type="InParanoid" id="A0A401GWR4"/>
<reference evidence="2 3" key="1">
    <citation type="journal article" date="2018" name="Sci. Rep.">
        <title>Genome sequence of the cauliflower mushroom Sparassis crispa (Hanabiratake) and its association with beneficial usage.</title>
        <authorList>
            <person name="Kiyama R."/>
            <person name="Furutani Y."/>
            <person name="Kawaguchi K."/>
            <person name="Nakanishi T."/>
        </authorList>
    </citation>
    <scope>NUCLEOTIDE SEQUENCE [LARGE SCALE GENOMIC DNA]</scope>
</reference>
<dbReference type="Proteomes" id="UP000287166">
    <property type="component" value="Unassembled WGS sequence"/>
</dbReference>
<dbReference type="RefSeq" id="XP_027617581.1">
    <property type="nucleotide sequence ID" value="XM_027761780.1"/>
</dbReference>
<proteinExistence type="predicted"/>
<protein>
    <submittedName>
        <fullName evidence="2">Uncharacterized protein</fullName>
    </submittedName>
</protein>
<dbReference type="GeneID" id="38783585"/>
<dbReference type="EMBL" id="BFAD01000009">
    <property type="protein sequence ID" value="GBE86668.1"/>
    <property type="molecule type" value="Genomic_DNA"/>
</dbReference>
<feature type="compositionally biased region" description="Polar residues" evidence="1">
    <location>
        <begin position="112"/>
        <end position="122"/>
    </location>
</feature>
<keyword evidence="3" id="KW-1185">Reference proteome</keyword>
<sequence length="122" mass="12970">MTSSAPPPAQILLTLTVARAAVSNRSHFFSRFSMTSRTGTSSALAEQTADFIPSASPAQPNDVSFPRSAAVEGPQEVEKNVTLCDASTYSPPRTVRRMKSSSDLRDVFRNGSLPSNAPNVVA</sequence>